<dbReference type="GO" id="GO:0005615">
    <property type="term" value="C:extracellular space"/>
    <property type="evidence" value="ECO:0007669"/>
    <property type="project" value="TreeGrafter"/>
</dbReference>
<evidence type="ECO:0000256" key="1">
    <source>
        <dbReference type="ARBA" id="ARBA00004613"/>
    </source>
</evidence>
<dbReference type="RefSeq" id="XP_035775714.1">
    <property type="nucleotide sequence ID" value="XM_035919821.1"/>
</dbReference>
<dbReference type="OrthoDB" id="7722701at2759"/>
<reference evidence="6" key="2">
    <citation type="submission" date="2022-08" db="UniProtKB">
        <authorList>
            <consortium name="EnsemblMetazoa"/>
        </authorList>
    </citation>
    <scope>IDENTIFICATION</scope>
    <source>
        <strain evidence="6">STECLA/ALBI9_A</strain>
    </source>
</reference>
<evidence type="ECO:0000313" key="6">
    <source>
        <dbReference type="EnsemblMetazoa" id="AALB001305-PA"/>
    </source>
</evidence>
<comment type="subcellular location">
    <subcellularLocation>
        <location evidence="1">Secreted</location>
    </subcellularLocation>
</comment>
<name>A0A182F4B5_ANOAL</name>
<evidence type="ECO:0000256" key="2">
    <source>
        <dbReference type="ARBA" id="ARBA00008098"/>
    </source>
</evidence>
<dbReference type="SUPFAM" id="SSF47565">
    <property type="entry name" value="Insect pheromone/odorant-binding proteins"/>
    <property type="match status" value="2"/>
</dbReference>
<evidence type="ECO:0000313" key="7">
    <source>
        <dbReference type="Proteomes" id="UP000069272"/>
    </source>
</evidence>
<reference evidence="6 7" key="1">
    <citation type="journal article" date="2017" name="G3 (Bethesda)">
        <title>The Physical Genome Mapping of Anopheles albimanus Corrected Scaffold Misassemblies and Identified Interarm Rearrangements in Genus Anopheles.</title>
        <authorList>
            <person name="Artemov G.N."/>
            <person name="Peery A.N."/>
            <person name="Jiang X."/>
            <person name="Tu Z."/>
            <person name="Stegniy V.N."/>
            <person name="Sharakhova M.V."/>
            <person name="Sharakhov I.V."/>
        </authorList>
    </citation>
    <scope>NUCLEOTIDE SEQUENCE [LARGE SCALE GENOMIC DNA]</scope>
    <source>
        <strain evidence="6 7">ALBI9_A</strain>
    </source>
</reference>
<dbReference type="CDD" id="cd23992">
    <property type="entry name" value="PBP_GOBP"/>
    <property type="match status" value="1"/>
</dbReference>
<dbReference type="GeneID" id="118457887"/>
<dbReference type="InterPro" id="IPR036728">
    <property type="entry name" value="PBP_GOBP_sf"/>
</dbReference>
<keyword evidence="7" id="KW-1185">Reference proteome</keyword>
<evidence type="ECO:0000256" key="4">
    <source>
        <dbReference type="ARBA" id="ARBA00022729"/>
    </source>
</evidence>
<proteinExistence type="inferred from homology"/>
<dbReference type="STRING" id="7167.A0A182F4B5"/>
<evidence type="ECO:0008006" key="8">
    <source>
        <dbReference type="Google" id="ProtNLM"/>
    </source>
</evidence>
<organism evidence="6 7">
    <name type="scientific">Anopheles albimanus</name>
    <name type="common">New world malaria mosquito</name>
    <dbReference type="NCBI Taxonomy" id="7167"/>
    <lineage>
        <taxon>Eukaryota</taxon>
        <taxon>Metazoa</taxon>
        <taxon>Ecdysozoa</taxon>
        <taxon>Arthropoda</taxon>
        <taxon>Hexapoda</taxon>
        <taxon>Insecta</taxon>
        <taxon>Pterygota</taxon>
        <taxon>Neoptera</taxon>
        <taxon>Endopterygota</taxon>
        <taxon>Diptera</taxon>
        <taxon>Nematocera</taxon>
        <taxon>Culicoidea</taxon>
        <taxon>Culicidae</taxon>
        <taxon>Anophelinae</taxon>
        <taxon>Anopheles</taxon>
    </lineage>
</organism>
<evidence type="ECO:0000256" key="5">
    <source>
        <dbReference type="ARBA" id="ARBA00023157"/>
    </source>
</evidence>
<dbReference type="VEuPathDB" id="VectorBase:AALB001305"/>
<keyword evidence="5" id="KW-1015">Disulfide bond</keyword>
<dbReference type="Proteomes" id="UP000069272">
    <property type="component" value="Chromosome 2L"/>
</dbReference>
<sequence>MTKLLVALTLLSCTVPHVKTRHRWTALTPEETSFVYTRCQEDHLPADASRKQYIENWHQWKLQPNDHITQCYTKCVLEGLELYDANKKKFRPGIVSSQHVAYQFLNGATADEVAKYKAAIDELEPATDSCADLYKAYLPVHEAFVDVSRKLYHGTVEGAARVYNSDPNLKRKNESLFAFCEKHVYAGQNQEDMCRGRRYELTGSDELRNMIECVFRGLRYIKHGDINIDEIVRDFDLINRGDLEPRIRSILSDCRGIQPYDYYSCLLNSDISKEFKLAFDFRDVRSADYAYLVKGNTYESQKVTAKMEKAEKDVCG</sequence>
<dbReference type="EnsemblMetazoa" id="AALB001305-RA">
    <property type="protein sequence ID" value="AALB001305-PA"/>
    <property type="gene ID" value="AALB001305"/>
</dbReference>
<dbReference type="AlphaFoldDB" id="A0A182F4B5"/>
<accession>A0A182F4B5</accession>
<dbReference type="PANTHER" id="PTHR11857">
    <property type="entry name" value="ODORANT BINDING PROTEIN-RELATED"/>
    <property type="match status" value="1"/>
</dbReference>
<dbReference type="PANTHER" id="PTHR11857:SF43">
    <property type="entry name" value="GEO07291P1-RELATED"/>
    <property type="match status" value="1"/>
</dbReference>
<keyword evidence="3" id="KW-0964">Secreted</keyword>
<dbReference type="Gene3D" id="1.10.238.20">
    <property type="entry name" value="Pheromone/general odorant binding protein domain"/>
    <property type="match status" value="2"/>
</dbReference>
<dbReference type="GO" id="GO:0007608">
    <property type="term" value="P:sensory perception of smell"/>
    <property type="evidence" value="ECO:0007669"/>
    <property type="project" value="TreeGrafter"/>
</dbReference>
<evidence type="ECO:0000256" key="3">
    <source>
        <dbReference type="ARBA" id="ARBA00022525"/>
    </source>
</evidence>
<protein>
    <recommendedName>
        <fullName evidence="8">Long form D7 salivary protein</fullName>
    </recommendedName>
</protein>
<keyword evidence="4" id="KW-0732">Signal</keyword>
<comment type="similarity">
    <text evidence="2">Belongs to the PBP/GOBP family.</text>
</comment>
<dbReference type="GO" id="GO:0005549">
    <property type="term" value="F:odorant binding"/>
    <property type="evidence" value="ECO:0007669"/>
    <property type="project" value="InterPro"/>
</dbReference>
<dbReference type="KEGG" id="aali:118457887"/>
<dbReference type="VEuPathDB" id="VectorBase:AALB20_032844"/>